<feature type="active site" evidence="8">
    <location>
        <position position="503"/>
    </location>
</feature>
<feature type="binding site" evidence="8">
    <location>
        <position position="506"/>
    </location>
    <ligand>
        <name>Zn(2+)</name>
        <dbReference type="ChEBI" id="CHEBI:29105"/>
        <note>catalytic</note>
    </ligand>
</feature>
<feature type="binding site" evidence="8">
    <location>
        <position position="512"/>
    </location>
    <ligand>
        <name>Zn(2+)</name>
        <dbReference type="ChEBI" id="CHEBI:29105"/>
        <note>catalytic</note>
    </ligand>
</feature>
<evidence type="ECO:0000313" key="13">
    <source>
        <dbReference type="Proteomes" id="UP000291343"/>
    </source>
</evidence>
<dbReference type="InterPro" id="IPR050439">
    <property type="entry name" value="ADAMTS_ADAMTS-like"/>
</dbReference>
<dbReference type="FunCoup" id="A0A482XFW7">
    <property type="interactions" value="6"/>
</dbReference>
<accession>A0A482XFW7</accession>
<dbReference type="GO" id="GO:0046872">
    <property type="term" value="F:metal ion binding"/>
    <property type="evidence" value="ECO:0007669"/>
    <property type="project" value="UniProtKB-KW"/>
</dbReference>
<dbReference type="OrthoDB" id="10035764at2759"/>
<feature type="compositionally biased region" description="Low complexity" evidence="9">
    <location>
        <begin position="263"/>
        <end position="273"/>
    </location>
</feature>
<dbReference type="Pfam" id="PF17771">
    <property type="entry name" value="ADAMTS_CR_2"/>
    <property type="match status" value="1"/>
</dbReference>
<dbReference type="PROSITE" id="PS50215">
    <property type="entry name" value="ADAM_MEPRO"/>
    <property type="match status" value="1"/>
</dbReference>
<dbReference type="InterPro" id="IPR041645">
    <property type="entry name" value="ADAMTS_CR_2"/>
</dbReference>
<keyword evidence="10" id="KW-0732">Signal</keyword>
<dbReference type="Pfam" id="PF01421">
    <property type="entry name" value="Reprolysin"/>
    <property type="match status" value="1"/>
</dbReference>
<feature type="region of interest" description="Disordered" evidence="9">
    <location>
        <begin position="250"/>
        <end position="314"/>
    </location>
</feature>
<keyword evidence="4 8" id="KW-0862">Zinc</keyword>
<dbReference type="EMBL" id="QKKF02010319">
    <property type="protein sequence ID" value="RZF44627.1"/>
    <property type="molecule type" value="Genomic_DNA"/>
</dbReference>
<dbReference type="InterPro" id="IPR000884">
    <property type="entry name" value="TSP1_rpt"/>
</dbReference>
<evidence type="ECO:0000256" key="1">
    <source>
        <dbReference type="ARBA" id="ARBA00022670"/>
    </source>
</evidence>
<comment type="caution">
    <text evidence="8">Lacks conserved residue(s) required for the propagation of feature annotation.</text>
</comment>
<dbReference type="InterPro" id="IPR001590">
    <property type="entry name" value="Peptidase_M12B"/>
</dbReference>
<evidence type="ECO:0000256" key="8">
    <source>
        <dbReference type="PROSITE-ProRule" id="PRU00276"/>
    </source>
</evidence>
<dbReference type="GO" id="GO:0006508">
    <property type="term" value="P:proteolysis"/>
    <property type="evidence" value="ECO:0007669"/>
    <property type="project" value="UniProtKB-KW"/>
</dbReference>
<keyword evidence="2 8" id="KW-0479">Metal-binding</keyword>
<protein>
    <recommendedName>
        <fullName evidence="11">Peptidase M12B domain-containing protein</fullName>
    </recommendedName>
</protein>
<keyword evidence="1" id="KW-0645">Protease</keyword>
<evidence type="ECO:0000256" key="6">
    <source>
        <dbReference type="ARBA" id="ARBA00023157"/>
    </source>
</evidence>
<dbReference type="AlphaFoldDB" id="A0A482XFW7"/>
<organism evidence="12 13">
    <name type="scientific">Laodelphax striatellus</name>
    <name type="common">Small brown planthopper</name>
    <name type="synonym">Delphax striatella</name>
    <dbReference type="NCBI Taxonomy" id="195883"/>
    <lineage>
        <taxon>Eukaryota</taxon>
        <taxon>Metazoa</taxon>
        <taxon>Ecdysozoa</taxon>
        <taxon>Arthropoda</taxon>
        <taxon>Hexapoda</taxon>
        <taxon>Insecta</taxon>
        <taxon>Pterygota</taxon>
        <taxon>Neoptera</taxon>
        <taxon>Paraneoptera</taxon>
        <taxon>Hemiptera</taxon>
        <taxon>Auchenorrhyncha</taxon>
        <taxon>Fulgoroidea</taxon>
        <taxon>Delphacidae</taxon>
        <taxon>Criomorphinae</taxon>
        <taxon>Laodelphax</taxon>
    </lineage>
</organism>
<evidence type="ECO:0000256" key="7">
    <source>
        <dbReference type="ARBA" id="ARBA00023180"/>
    </source>
</evidence>
<keyword evidence="7" id="KW-0325">Glycoprotein</keyword>
<keyword evidence="3" id="KW-0378">Hydrolase</keyword>
<dbReference type="Gene3D" id="3.40.1620.60">
    <property type="match status" value="1"/>
</dbReference>
<feature type="signal peptide" evidence="10">
    <location>
        <begin position="1"/>
        <end position="25"/>
    </location>
</feature>
<dbReference type="InParanoid" id="A0A482XFW7"/>
<dbReference type="GO" id="GO:0031012">
    <property type="term" value="C:extracellular matrix"/>
    <property type="evidence" value="ECO:0007669"/>
    <property type="project" value="TreeGrafter"/>
</dbReference>
<evidence type="ECO:0000259" key="11">
    <source>
        <dbReference type="PROSITE" id="PS50215"/>
    </source>
</evidence>
<gene>
    <name evidence="12" type="ORF">LSTR_LSTR000579</name>
</gene>
<dbReference type="STRING" id="195883.A0A482XFW7"/>
<dbReference type="PANTHER" id="PTHR13723">
    <property type="entry name" value="ADAMTS A DISINTEGRIN AND METALLOPROTEASE WITH THROMBOSPONDIN MOTIFS PROTEASE"/>
    <property type="match status" value="1"/>
</dbReference>
<keyword evidence="5" id="KW-0482">Metalloprotease</keyword>
<dbReference type="Gene3D" id="3.40.390.10">
    <property type="entry name" value="Collagenase (Catalytic Domain)"/>
    <property type="match status" value="1"/>
</dbReference>
<dbReference type="PANTHER" id="PTHR13723:SF275">
    <property type="entry name" value="STALL, ISOFORM C"/>
    <property type="match status" value="1"/>
</dbReference>
<dbReference type="SUPFAM" id="SSF55486">
    <property type="entry name" value="Metalloproteases ('zincins'), catalytic domain"/>
    <property type="match status" value="1"/>
</dbReference>
<keyword evidence="6" id="KW-1015">Disulfide bond</keyword>
<dbReference type="SMR" id="A0A482XFW7"/>
<dbReference type="CDD" id="cd04273">
    <property type="entry name" value="ZnMc_ADAMTS_like"/>
    <property type="match status" value="1"/>
</dbReference>
<dbReference type="GO" id="GO:0004222">
    <property type="term" value="F:metalloendopeptidase activity"/>
    <property type="evidence" value="ECO:0007669"/>
    <property type="project" value="InterPro"/>
</dbReference>
<feature type="compositionally biased region" description="Polar residues" evidence="9">
    <location>
        <begin position="274"/>
        <end position="307"/>
    </location>
</feature>
<dbReference type="InterPro" id="IPR024079">
    <property type="entry name" value="MetalloPept_cat_dom_sf"/>
</dbReference>
<comment type="caution">
    <text evidence="12">The sequence shown here is derived from an EMBL/GenBank/DDBJ whole genome shotgun (WGS) entry which is preliminary data.</text>
</comment>
<feature type="domain" description="Peptidase M12B" evidence="11">
    <location>
        <begin position="346"/>
        <end position="563"/>
    </location>
</feature>
<sequence length="1030" mass="115117">MRPRRLLLSHGVIFLLAAIISSTSTTALQRSSFKNRNKQLTEHKLKSLLTAEEWNALLATTNDKDPNFAIVYPRILRTGRERRSTGGSRMLTVEAGGSIGRSFRVGLVRSTGLVDPNFVALSRWQNRTSRLRPDLIEDDCYYTGIPPHRAAVATCGGMRGIITMENYDYFVINPLPHRLHKRSTDIPHIIVKKTLLPQHKCSHDLISSATNQYFSNSAQFTVAAQKLYSNSDLGWNQFRNFFNQPSLLPNSVDSVSKPRTENSTYSLSDSSSSRNEVQSISRCENVSAKSDYSFDQSVDSRNSNNQSKKCENDLPTGDFKFSNYVKNDNHKKLDRRRSMVSTLPPVHVETAVFVDRDLFRHMAINFPSDTEKELVRFVLAMVNAVQLLYHDPSLGRIVNFVMKRLEILHADPSGLTRSHDIDRFLNNFCAWQRLENPPADSDPLHWDHALILTGLDLYVLSKNGKLSSQVVGLAPVAGMCTPTSSCTVNEGRHFESVYVVAHEIGHNLGMRHDGPLAENNCDPASYLMSPTLGSGKITWSACSKRYLEQFLRTSQSRCLMDHSTSSDQLDHGGKGTLPGERFGADQQCALKYGEGSLHASTQPLQDICRDLHCSRDHYTWTSHPALEGTACGKNKCASGCLHGEGGTLAAGSTGVMFASRQCNNPRPENGGDPCVGHDKKYKTCNAMQCANVPRTTIRDFADEICIRTKEVDKDLIGTGLQRISSDAKEACTVWCYKRRGGSKSRGWSFPDGTTCRTHRAHKPMFCISGVCQEFTCQYDGRKWEEDVFSLSRESCPISPQPNMLFSRDKRREVSVTAWMPTTDCFHSCISPGSGIRMVERRPCRKCNTTMSVQLCQPKQKSCGRSQTPVEYASTVCTKYSQRVRRLSGLGMQLSATADDSDRPCRLACQDDSVLHRFYLVNGEEGHFPFGTDCSRGDISRRAFCISGKCLDFGSDDAPLKEYLYSAGLNQIQKSIGEFGKSRVKRNVPLLSIAQLTPKLPRMLKSNEFEDRMIDLQNPIDVATSESRMTD</sequence>
<evidence type="ECO:0000256" key="3">
    <source>
        <dbReference type="ARBA" id="ARBA00022801"/>
    </source>
</evidence>
<dbReference type="GO" id="GO:0030198">
    <property type="term" value="P:extracellular matrix organization"/>
    <property type="evidence" value="ECO:0007669"/>
    <property type="project" value="TreeGrafter"/>
</dbReference>
<proteinExistence type="predicted"/>
<evidence type="ECO:0000256" key="4">
    <source>
        <dbReference type="ARBA" id="ARBA00022833"/>
    </source>
</evidence>
<evidence type="ECO:0000256" key="10">
    <source>
        <dbReference type="SAM" id="SignalP"/>
    </source>
</evidence>
<name>A0A482XFW7_LAOST</name>
<dbReference type="Proteomes" id="UP000291343">
    <property type="component" value="Unassembled WGS sequence"/>
</dbReference>
<evidence type="ECO:0000256" key="2">
    <source>
        <dbReference type="ARBA" id="ARBA00022723"/>
    </source>
</evidence>
<keyword evidence="13" id="KW-1185">Reference proteome</keyword>
<reference evidence="12 13" key="1">
    <citation type="journal article" date="2017" name="Gigascience">
        <title>Genome sequence of the small brown planthopper, Laodelphax striatellus.</title>
        <authorList>
            <person name="Zhu J."/>
            <person name="Jiang F."/>
            <person name="Wang X."/>
            <person name="Yang P."/>
            <person name="Bao Y."/>
            <person name="Zhao W."/>
            <person name="Wang W."/>
            <person name="Lu H."/>
            <person name="Wang Q."/>
            <person name="Cui N."/>
            <person name="Li J."/>
            <person name="Chen X."/>
            <person name="Luo L."/>
            <person name="Yu J."/>
            <person name="Kang L."/>
            <person name="Cui F."/>
        </authorList>
    </citation>
    <scope>NUCLEOTIDE SEQUENCE [LARGE SCALE GENOMIC DNA]</scope>
    <source>
        <strain evidence="12">Lst14</strain>
    </source>
</reference>
<feature type="binding site" evidence="8">
    <location>
        <position position="502"/>
    </location>
    <ligand>
        <name>Zn(2+)</name>
        <dbReference type="ChEBI" id="CHEBI:29105"/>
        <note>catalytic</note>
    </ligand>
</feature>
<evidence type="ECO:0000313" key="12">
    <source>
        <dbReference type="EMBL" id="RZF44627.1"/>
    </source>
</evidence>
<dbReference type="PROSITE" id="PS50092">
    <property type="entry name" value="TSP1"/>
    <property type="match status" value="1"/>
</dbReference>
<evidence type="ECO:0000256" key="9">
    <source>
        <dbReference type="SAM" id="MobiDB-lite"/>
    </source>
</evidence>
<feature type="chain" id="PRO_5019713564" description="Peptidase M12B domain-containing protein" evidence="10">
    <location>
        <begin position="26"/>
        <end position="1030"/>
    </location>
</feature>
<evidence type="ECO:0000256" key="5">
    <source>
        <dbReference type="ARBA" id="ARBA00023049"/>
    </source>
</evidence>